<dbReference type="CTD" id="159195"/>
<feature type="compositionally biased region" description="Low complexity" evidence="3">
    <location>
        <begin position="420"/>
        <end position="433"/>
    </location>
</feature>
<feature type="compositionally biased region" description="Low complexity" evidence="3">
    <location>
        <begin position="961"/>
        <end position="977"/>
    </location>
</feature>
<evidence type="ECO:0000259" key="4">
    <source>
        <dbReference type="PROSITE" id="PS50235"/>
    </source>
</evidence>
<dbReference type="GO" id="GO:0004843">
    <property type="term" value="F:cysteine-type deubiquitinase activity"/>
    <property type="evidence" value="ECO:0007669"/>
    <property type="project" value="Ensembl"/>
</dbReference>
<evidence type="ECO:0000256" key="3">
    <source>
        <dbReference type="SAM" id="MobiDB-lite"/>
    </source>
</evidence>
<feature type="region of interest" description="Disordered" evidence="3">
    <location>
        <begin position="1596"/>
        <end position="1623"/>
    </location>
</feature>
<feature type="region of interest" description="Disordered" evidence="3">
    <location>
        <begin position="902"/>
        <end position="934"/>
    </location>
</feature>
<keyword evidence="6" id="KW-1185">Reference proteome</keyword>
<dbReference type="GeneTree" id="ENSGT00940000155571"/>
<feature type="compositionally biased region" description="Basic and acidic residues" evidence="3">
    <location>
        <begin position="789"/>
        <end position="811"/>
    </location>
</feature>
<accession>A0A4X2L8Q1</accession>
<sequence>MSWKRNYFSVGRGSVQGMFAPRSTTSIAPSKGLSNEPGQNSCFLNSALQVLWHLDIFRRSFRQLTTHKCMGDSCIFCALKGIFNQFQCSSEKVLPSDTLRSALAKTFQDEQRFQLGIMDDAAECFENLLMRIHFHIADETKEDICTAAHCISHQKFAMTLFEQCVCTSCGATSDPLPFIQMVHYISTTSLCNQAICMLERREKPSPGMFGELLQKASTMGDLRNCPSNCGEKIRIRRVLMNAPQIITIGLVWDSDHSDLAEDVIHSLGTCLKLGDIEDLLHAPYCTIPARGLNLEKGPKRITELYWSRQLFFRVTDDRAKQSELYLVGMICYYGKHYSTFFFQTKIRKWMYFDDAHVKEIGPKWKDVVTKCIKGHYQPLLLLYADPRGTPVSTQDLPPQMEPQSYSRTCYDSEDSGREPSISSDTRTDSSTDSYPCKHSHHESVVSHFSSDSQGTVIYNVENDSLSQSSRDTGHLTDGECNQKHTAKKGSLTERKRSSGRTRRRGDEPQSSGYHSEGETLKEKQAPRSAPKPPSSTNRLKDFKETVSNIIHSRPSLTSQSNQGSPCVGKGDQTGKRPPRSLPLHCQDWEVESTSSESKSSSSSKYRPTWRPKRESLNIDSIFSKDKRKHCGYTQLSPFSEDPAKEFISNELNKSTAYDPKTNGPSLRHKNWGPPRPGIHLMDQHPRLIQRMESGYESSERNSNSPVSLDATLPESSGTSRDTNVKRAPGLVPAWRQIPKSHSSSSILEVDLVSSKSGWTKNQPHPWKDKSADRELSLSSKSELDELQEEVTRRAQEQELRRQQEKELEEARGFNPHPSRFMDLDELQHQGRRDRSERSTREADLMMEEVLRREQRGDCTAALALCNEAISKLRLALHGASSSTLSRTIVDKKLQICIRKARSLQDRMQQQQPPPPPPPPPLGGSLPQPTSEQSVPLQVLLSQEAQLEPSKDTEFGTSSFFPSSASCHESHSLLSSESPSPPTLQPSSPRRSFPNLLTSSANVDGHAFSAFCRQGSSHKLRRPEKGSPQGREPAGGPAEGLLGCRGSSSGSRTPTQEGRSAGQLQCQEKSNPAVLPALVPPWSHLAPMVSPDRGVSHSPGCNPSSCPARSSLPMPGACHPKVPTASSHLLHFPPDSTQKTNRCPQTNSHETSYVSQREQGTEEVLKPEVPSTKGLVRSLAEQFQRMHEVSPKDHTYEKNWVVTSPQDRKLTTRLKKESPPSDSRIPIPQGQGNGHSSWEKQHHSLDGRDRQTSWEGPSSHHALCISPSPHSSDAPWGAGLNMAESAVLPGRLSQMEDVWPKEVGGGDDSVTSLSLDHWVGNIRLSDSHPDHENGTWIHGPGRNPSPQDPCVGLIHLERNHMHLHPHWNEDTEQETSELESLYQASLQISQAGQPGPGRQDLSRQPLGHPGSTNIVGRRLHSAPGFDLSQMPAIEIEHSLHGASMVPASQAASCRGLLKEDEGELYTAENFRRISRSLSGTVVSGREEPPISSHSFETSNVRKKPLETRHRCSSSSSLSVIHDPPVFLPHPQILPPQPQLLPPDVLMPTMAGEPHRPPGTSRSVQQLLVMCDRGEASRGAKYTGGTLNYTSLPRLSRADSSWSPLPETNQHSETRASTTSGLWPQLTDTATLPDRSQGLQGPHAQLWGRLFHSHSHSPVACHPSSLPSTLSVPLEISKSSSLIPSSSRGPGPRRVDIPPDEDWRKNTYASQPGRRRTGGNGPLFATSDVHRRGLTWAAAPQHSGW</sequence>
<protein>
    <submittedName>
        <fullName evidence="5">Ubiquitin specific peptidase 54</fullName>
    </submittedName>
</protein>
<dbReference type="PANTHER" id="PTHR22975:SF5">
    <property type="entry name" value="INACTIVE UBIQUITIN CARBOXYL-TERMINAL HYDROLASE 54"/>
    <property type="match status" value="1"/>
</dbReference>
<organism evidence="5 6">
    <name type="scientific">Vombatus ursinus</name>
    <name type="common">Common wombat</name>
    <dbReference type="NCBI Taxonomy" id="29139"/>
    <lineage>
        <taxon>Eukaryota</taxon>
        <taxon>Metazoa</taxon>
        <taxon>Chordata</taxon>
        <taxon>Craniata</taxon>
        <taxon>Vertebrata</taxon>
        <taxon>Euteleostomi</taxon>
        <taxon>Mammalia</taxon>
        <taxon>Metatheria</taxon>
        <taxon>Diprotodontia</taxon>
        <taxon>Vombatidae</taxon>
        <taxon>Vombatus</taxon>
    </lineage>
</organism>
<gene>
    <name evidence="5" type="primary">USP54</name>
</gene>
<dbReference type="PANTHER" id="PTHR22975">
    <property type="entry name" value="UBIQUITIN SPECIFIC PROTEINASE"/>
    <property type="match status" value="1"/>
</dbReference>
<dbReference type="GO" id="GO:0016579">
    <property type="term" value="P:protein deubiquitination"/>
    <property type="evidence" value="ECO:0007669"/>
    <property type="project" value="InterPro"/>
</dbReference>
<feature type="domain" description="USP" evidence="4">
    <location>
        <begin position="31"/>
        <end position="386"/>
    </location>
</feature>
<reference evidence="6" key="1">
    <citation type="submission" date="2018-12" db="EMBL/GenBank/DDBJ databases">
        <authorList>
            <person name="Yazar S."/>
        </authorList>
    </citation>
    <scope>NUCLEOTIDE SEQUENCE [LARGE SCALE GENOMIC DNA]</scope>
</reference>
<feature type="region of interest" description="Disordered" evidence="3">
    <location>
        <begin position="947"/>
        <end position="997"/>
    </location>
</feature>
<dbReference type="InterPro" id="IPR038765">
    <property type="entry name" value="Papain-like_cys_pep_sf"/>
</dbReference>
<feature type="compositionally biased region" description="Polar residues" evidence="3">
    <location>
        <begin position="545"/>
        <end position="564"/>
    </location>
</feature>
<dbReference type="PROSITE" id="PS50235">
    <property type="entry name" value="USP_3"/>
    <property type="match status" value="1"/>
</dbReference>
<dbReference type="Proteomes" id="UP000314987">
    <property type="component" value="Unassembled WGS sequence"/>
</dbReference>
<dbReference type="SUPFAM" id="SSF54001">
    <property type="entry name" value="Cysteine proteinases"/>
    <property type="match status" value="1"/>
</dbReference>
<feature type="compositionally biased region" description="Polar residues" evidence="3">
    <location>
        <begin position="753"/>
        <end position="762"/>
    </location>
</feature>
<feature type="region of interest" description="Disordered" evidence="3">
    <location>
        <begin position="693"/>
        <end position="820"/>
    </location>
</feature>
<evidence type="ECO:0000256" key="2">
    <source>
        <dbReference type="ARBA" id="ARBA00022801"/>
    </source>
</evidence>
<dbReference type="GeneID" id="114040474"/>
<feature type="compositionally biased region" description="Basic and acidic residues" evidence="3">
    <location>
        <begin position="471"/>
        <end position="482"/>
    </location>
</feature>
<feature type="compositionally biased region" description="Polar residues" evidence="3">
    <location>
        <begin position="1052"/>
        <end position="1064"/>
    </location>
</feature>
<feature type="region of interest" description="Disordered" evidence="3">
    <location>
        <begin position="1481"/>
        <end position="1506"/>
    </location>
</feature>
<dbReference type="RefSeq" id="XP_027714395.1">
    <property type="nucleotide sequence ID" value="XM_027858594.1"/>
</dbReference>
<evidence type="ECO:0000256" key="1">
    <source>
        <dbReference type="ARBA" id="ARBA00022786"/>
    </source>
</evidence>
<feature type="region of interest" description="Disordered" evidence="3">
    <location>
        <begin position="1389"/>
        <end position="1417"/>
    </location>
</feature>
<feature type="compositionally biased region" description="Basic and acidic residues" evidence="3">
    <location>
        <begin position="515"/>
        <end position="525"/>
    </location>
</feature>
<dbReference type="Ensembl" id="ENSVURT00010019779.1">
    <property type="protein sequence ID" value="ENSVURP00010017417.1"/>
    <property type="gene ID" value="ENSVURG00010013295.1"/>
</dbReference>
<feature type="region of interest" description="Disordered" evidence="3">
    <location>
        <begin position="465"/>
        <end position="610"/>
    </location>
</feature>
<dbReference type="InterPro" id="IPR028889">
    <property type="entry name" value="USP"/>
</dbReference>
<evidence type="ECO:0000313" key="6">
    <source>
        <dbReference type="Proteomes" id="UP000314987"/>
    </source>
</evidence>
<feature type="compositionally biased region" description="Polar residues" evidence="3">
    <location>
        <begin position="1134"/>
        <end position="1157"/>
    </location>
</feature>
<dbReference type="RefSeq" id="XP_027714403.1">
    <property type="nucleotide sequence ID" value="XM_027858602.1"/>
</dbReference>
<dbReference type="CDD" id="cd02257">
    <property type="entry name" value="Peptidase_C19"/>
    <property type="match status" value="1"/>
</dbReference>
<dbReference type="Pfam" id="PF00443">
    <property type="entry name" value="UCH"/>
    <property type="match status" value="1"/>
</dbReference>
<feature type="region of interest" description="Disordered" evidence="3">
    <location>
        <begin position="1196"/>
        <end position="1277"/>
    </location>
</feature>
<dbReference type="GO" id="GO:0061578">
    <property type="term" value="F:K63-linked deubiquitinase activity"/>
    <property type="evidence" value="ECO:0007669"/>
    <property type="project" value="Ensembl"/>
</dbReference>
<reference evidence="5" key="3">
    <citation type="submission" date="2025-09" db="UniProtKB">
        <authorList>
            <consortium name="Ensembl"/>
        </authorList>
    </citation>
    <scope>IDENTIFICATION</scope>
</reference>
<feature type="region of interest" description="Disordered" evidence="3">
    <location>
        <begin position="391"/>
        <end position="438"/>
    </location>
</feature>
<dbReference type="InterPro" id="IPR001394">
    <property type="entry name" value="Peptidase_C19_UCH"/>
</dbReference>
<feature type="region of interest" description="Disordered" evidence="3">
    <location>
        <begin position="1134"/>
        <end position="1172"/>
    </location>
</feature>
<feature type="compositionally biased region" description="Basic and acidic residues" evidence="3">
    <location>
        <begin position="1205"/>
        <end position="1218"/>
    </location>
</feature>
<keyword evidence="1" id="KW-0833">Ubl conjugation pathway</keyword>
<feature type="region of interest" description="Disordered" evidence="3">
    <location>
        <begin position="1013"/>
        <end position="1064"/>
    </location>
</feature>
<keyword evidence="2" id="KW-0378">Hydrolase</keyword>
<feature type="region of interest" description="Disordered" evidence="3">
    <location>
        <begin position="653"/>
        <end position="680"/>
    </location>
</feature>
<dbReference type="OMA" id="YGAENFH"/>
<feature type="region of interest" description="Disordered" evidence="3">
    <location>
        <begin position="1678"/>
        <end position="1743"/>
    </location>
</feature>
<dbReference type="STRING" id="29139.ENSVURP00010017417"/>
<proteinExistence type="predicted"/>
<feature type="compositionally biased region" description="Polar residues" evidence="3">
    <location>
        <begin position="391"/>
        <end position="409"/>
    </location>
</feature>
<evidence type="ECO:0000313" key="5">
    <source>
        <dbReference type="Ensembl" id="ENSVURP00010017417.1"/>
    </source>
</evidence>
<feature type="compositionally biased region" description="Basic and acidic residues" evidence="3">
    <location>
        <begin position="1691"/>
        <end position="1703"/>
    </location>
</feature>
<dbReference type="Gene3D" id="3.90.70.10">
    <property type="entry name" value="Cysteine proteinases"/>
    <property type="match status" value="1"/>
</dbReference>
<feature type="compositionally biased region" description="Low complexity" evidence="3">
    <location>
        <begin position="1039"/>
        <end position="1051"/>
    </location>
</feature>
<name>A0A4X2L8Q1_VOMUR</name>
<dbReference type="InterPro" id="IPR052398">
    <property type="entry name" value="Ubiquitin_hydrolase_53/54"/>
</dbReference>
<feature type="compositionally biased region" description="Basic and acidic residues" evidence="3">
    <location>
        <begin position="765"/>
        <end position="775"/>
    </location>
</feature>
<dbReference type="OrthoDB" id="205782at2759"/>
<feature type="compositionally biased region" description="Basic and acidic residues" evidence="3">
    <location>
        <begin position="1236"/>
        <end position="1251"/>
    </location>
</feature>
<reference evidence="5" key="2">
    <citation type="submission" date="2025-08" db="UniProtKB">
        <authorList>
            <consortium name="Ensembl"/>
        </authorList>
    </citation>
    <scope>IDENTIFICATION</scope>
</reference>
<feature type="compositionally biased region" description="Low complexity" evidence="3">
    <location>
        <begin position="591"/>
        <end position="604"/>
    </location>
</feature>
<feature type="compositionally biased region" description="Pro residues" evidence="3">
    <location>
        <begin position="911"/>
        <end position="921"/>
    </location>
</feature>
<feature type="compositionally biased region" description="Low complexity" evidence="3">
    <location>
        <begin position="1678"/>
        <end position="1690"/>
    </location>
</feature>